<dbReference type="AlphaFoldDB" id="A0A6A6ECE4"/>
<gene>
    <name evidence="2" type="ORF">K469DRAFT_684156</name>
</gene>
<accession>A0A6A6ECE4</accession>
<protein>
    <submittedName>
        <fullName evidence="2">Uncharacterized protein</fullName>
    </submittedName>
</protein>
<keyword evidence="3" id="KW-1185">Reference proteome</keyword>
<organism evidence="2 3">
    <name type="scientific">Zopfia rhizophila CBS 207.26</name>
    <dbReference type="NCBI Taxonomy" id="1314779"/>
    <lineage>
        <taxon>Eukaryota</taxon>
        <taxon>Fungi</taxon>
        <taxon>Dikarya</taxon>
        <taxon>Ascomycota</taxon>
        <taxon>Pezizomycotina</taxon>
        <taxon>Dothideomycetes</taxon>
        <taxon>Dothideomycetes incertae sedis</taxon>
        <taxon>Zopfiaceae</taxon>
        <taxon>Zopfia</taxon>
    </lineage>
</organism>
<feature type="compositionally biased region" description="Polar residues" evidence="1">
    <location>
        <begin position="213"/>
        <end position="224"/>
    </location>
</feature>
<name>A0A6A6ECE4_9PEZI</name>
<evidence type="ECO:0000313" key="3">
    <source>
        <dbReference type="Proteomes" id="UP000800200"/>
    </source>
</evidence>
<feature type="region of interest" description="Disordered" evidence="1">
    <location>
        <begin position="209"/>
        <end position="249"/>
    </location>
</feature>
<evidence type="ECO:0000256" key="1">
    <source>
        <dbReference type="SAM" id="MobiDB-lite"/>
    </source>
</evidence>
<feature type="compositionally biased region" description="Low complexity" evidence="1">
    <location>
        <begin position="225"/>
        <end position="245"/>
    </location>
</feature>
<dbReference type="Proteomes" id="UP000800200">
    <property type="component" value="Unassembled WGS sequence"/>
</dbReference>
<reference evidence="2" key="1">
    <citation type="journal article" date="2020" name="Stud. Mycol.">
        <title>101 Dothideomycetes genomes: a test case for predicting lifestyles and emergence of pathogens.</title>
        <authorList>
            <person name="Haridas S."/>
            <person name="Albert R."/>
            <person name="Binder M."/>
            <person name="Bloem J."/>
            <person name="Labutti K."/>
            <person name="Salamov A."/>
            <person name="Andreopoulos B."/>
            <person name="Baker S."/>
            <person name="Barry K."/>
            <person name="Bills G."/>
            <person name="Bluhm B."/>
            <person name="Cannon C."/>
            <person name="Castanera R."/>
            <person name="Culley D."/>
            <person name="Daum C."/>
            <person name="Ezra D."/>
            <person name="Gonzalez J."/>
            <person name="Henrissat B."/>
            <person name="Kuo A."/>
            <person name="Liang C."/>
            <person name="Lipzen A."/>
            <person name="Lutzoni F."/>
            <person name="Magnuson J."/>
            <person name="Mondo S."/>
            <person name="Nolan M."/>
            <person name="Ohm R."/>
            <person name="Pangilinan J."/>
            <person name="Park H.-J."/>
            <person name="Ramirez L."/>
            <person name="Alfaro M."/>
            <person name="Sun H."/>
            <person name="Tritt A."/>
            <person name="Yoshinaga Y."/>
            <person name="Zwiers L.-H."/>
            <person name="Turgeon B."/>
            <person name="Goodwin S."/>
            <person name="Spatafora J."/>
            <person name="Crous P."/>
            <person name="Grigoriev I."/>
        </authorList>
    </citation>
    <scope>NUCLEOTIDE SEQUENCE</scope>
    <source>
        <strain evidence="2">CBS 207.26</strain>
    </source>
</reference>
<dbReference type="EMBL" id="ML994622">
    <property type="protein sequence ID" value="KAF2188863.1"/>
    <property type="molecule type" value="Genomic_DNA"/>
</dbReference>
<proteinExistence type="predicted"/>
<sequence>MGCAAWPSAQYSGSDDMNLYEDTAYNPPPGANTVPRSKGISNQGCYNDSTSSRLLTGGSYVDTSGMTVDKCIQKAGYVNTSLSDTPKSVIGETSLPQLRRQMAATCLVSVLLPSFAEEAPPHKSIRTAIESFIRRRQSQIQQANTLRVISDSDFQNFVNSVNAFRNKYSGSANWALKGTVAIGLASEAIEAAKGIFGWLGSIISNLGGGNDPPKTSNPPTSRKPTSVPVEETSTTESSKTSFSVEPSSTDDPALPYLCSICILWDNGRIDIPGRRRRFLGLPEFKLPELGFVERDV</sequence>
<evidence type="ECO:0000313" key="2">
    <source>
        <dbReference type="EMBL" id="KAF2188863.1"/>
    </source>
</evidence>